<evidence type="ECO:0000256" key="1">
    <source>
        <dbReference type="ARBA" id="ARBA00022723"/>
    </source>
</evidence>
<dbReference type="PROSITE" id="PS50865">
    <property type="entry name" value="ZF_MYND_2"/>
    <property type="match status" value="1"/>
</dbReference>
<keyword evidence="2 4" id="KW-0863">Zinc-finger</keyword>
<protein>
    <recommendedName>
        <fullName evidence="5">MYND-type domain-containing protein</fullName>
    </recommendedName>
</protein>
<evidence type="ECO:0000313" key="7">
    <source>
        <dbReference type="Proteomes" id="UP001189429"/>
    </source>
</evidence>
<evidence type="ECO:0000256" key="4">
    <source>
        <dbReference type="PROSITE-ProRule" id="PRU00134"/>
    </source>
</evidence>
<gene>
    <name evidence="6" type="ORF">PCOR1329_LOCUS71081</name>
</gene>
<keyword evidence="1" id="KW-0479">Metal-binding</keyword>
<evidence type="ECO:0000313" key="6">
    <source>
        <dbReference type="EMBL" id="CAK0891022.1"/>
    </source>
</evidence>
<accession>A0ABN9X001</accession>
<organism evidence="6 7">
    <name type="scientific">Prorocentrum cordatum</name>
    <dbReference type="NCBI Taxonomy" id="2364126"/>
    <lineage>
        <taxon>Eukaryota</taxon>
        <taxon>Sar</taxon>
        <taxon>Alveolata</taxon>
        <taxon>Dinophyceae</taxon>
        <taxon>Prorocentrales</taxon>
        <taxon>Prorocentraceae</taxon>
        <taxon>Prorocentrum</taxon>
    </lineage>
</organism>
<dbReference type="SUPFAM" id="SSF144232">
    <property type="entry name" value="HIT/MYND zinc finger-like"/>
    <property type="match status" value="1"/>
</dbReference>
<dbReference type="Pfam" id="PF01753">
    <property type="entry name" value="zf-MYND"/>
    <property type="match status" value="1"/>
</dbReference>
<evidence type="ECO:0000259" key="5">
    <source>
        <dbReference type="PROSITE" id="PS50865"/>
    </source>
</evidence>
<dbReference type="PROSITE" id="PS01360">
    <property type="entry name" value="ZF_MYND_1"/>
    <property type="match status" value="1"/>
</dbReference>
<name>A0ABN9X001_9DINO</name>
<dbReference type="InterPro" id="IPR002893">
    <property type="entry name" value="Znf_MYND"/>
</dbReference>
<dbReference type="Gene3D" id="6.10.140.2220">
    <property type="match status" value="1"/>
</dbReference>
<evidence type="ECO:0000256" key="3">
    <source>
        <dbReference type="ARBA" id="ARBA00022833"/>
    </source>
</evidence>
<keyword evidence="7" id="KW-1185">Reference proteome</keyword>
<evidence type="ECO:0000256" key="2">
    <source>
        <dbReference type="ARBA" id="ARBA00022771"/>
    </source>
</evidence>
<dbReference type="Proteomes" id="UP001189429">
    <property type="component" value="Unassembled WGS sequence"/>
</dbReference>
<proteinExistence type="predicted"/>
<feature type="domain" description="MYND-type" evidence="5">
    <location>
        <begin position="11"/>
        <end position="54"/>
    </location>
</feature>
<reference evidence="6" key="1">
    <citation type="submission" date="2023-10" db="EMBL/GenBank/DDBJ databases">
        <authorList>
            <person name="Chen Y."/>
            <person name="Shah S."/>
            <person name="Dougan E. K."/>
            <person name="Thang M."/>
            <person name="Chan C."/>
        </authorList>
    </citation>
    <scope>NUCLEOTIDE SEQUENCE [LARGE SCALE GENOMIC DNA]</scope>
</reference>
<keyword evidence="3" id="KW-0862">Zinc</keyword>
<dbReference type="EMBL" id="CAUYUJ010019416">
    <property type="protein sequence ID" value="CAK0891022.1"/>
    <property type="molecule type" value="Genomic_DNA"/>
</dbReference>
<comment type="caution">
    <text evidence="6">The sequence shown here is derived from an EMBL/GenBank/DDBJ whole genome shotgun (WGS) entry which is preliminary data.</text>
</comment>
<sequence length="431" mass="48810">MSAMPPLEPLCGRCFKAAGDLNLPALQRCGGCKAAFYCCQEHQKEDWSKHRVVCRRLQQHPGKGGIADSPLRCFNIVRIHPNVRRGNFSCGDTSPMDNVKFGDRTSALKYLREMGFQKLITQKETPFIQLMGFEVDLYGKLGNDADHEMNGACIYLTIALTDGLSPYVWHEPKGIFFAVPAEASTKVLTCDCLWGMRQVILEVLDDDYDVQIARQLCQKFKDCLWIPKDGNPRGFKFFGAHPEDCVSGDTETVGIFGDSARPIIPADKLNMFEKDASEWAQRHVSSMRELRDNDLDAQDEIQMESAVVADFIEEHFSKLPSEEAVRAYLEQAMPDSCSPYYHDQAQRLLQAGALPCEKEEERCQQIRKVGYELNYLGGMEAMRVAYYAVHHVLCSQDFLGVHIHSQGDWTILACWNSEIERLWDGIGDWCP</sequence>